<proteinExistence type="predicted"/>
<name>A0A382G544_9ZZZZ</name>
<gene>
    <name evidence="1" type="ORF">METZ01_LOCUS222846</name>
</gene>
<accession>A0A382G544</accession>
<sequence length="32" mass="3662">MNGKLSGEQMKIPDNLKEVREVKLTPSDLMLF</sequence>
<reference evidence="1" key="1">
    <citation type="submission" date="2018-05" db="EMBL/GenBank/DDBJ databases">
        <authorList>
            <person name="Lanie J.A."/>
            <person name="Ng W.-L."/>
            <person name="Kazmierczak K.M."/>
            <person name="Andrzejewski T.M."/>
            <person name="Davidsen T.M."/>
            <person name="Wayne K.J."/>
            <person name="Tettelin H."/>
            <person name="Glass J.I."/>
            <person name="Rusch D."/>
            <person name="Podicherti R."/>
            <person name="Tsui H.-C.T."/>
            <person name="Winkler M.E."/>
        </authorList>
    </citation>
    <scope>NUCLEOTIDE SEQUENCE</scope>
</reference>
<dbReference type="EMBL" id="UINC01053460">
    <property type="protein sequence ID" value="SVB69992.1"/>
    <property type="molecule type" value="Genomic_DNA"/>
</dbReference>
<evidence type="ECO:0000313" key="1">
    <source>
        <dbReference type="EMBL" id="SVB69992.1"/>
    </source>
</evidence>
<dbReference type="AlphaFoldDB" id="A0A382G544"/>
<protein>
    <submittedName>
        <fullName evidence="1">Uncharacterized protein</fullName>
    </submittedName>
</protein>
<feature type="non-terminal residue" evidence="1">
    <location>
        <position position="32"/>
    </location>
</feature>
<organism evidence="1">
    <name type="scientific">marine metagenome</name>
    <dbReference type="NCBI Taxonomy" id="408172"/>
    <lineage>
        <taxon>unclassified sequences</taxon>
        <taxon>metagenomes</taxon>
        <taxon>ecological metagenomes</taxon>
    </lineage>
</organism>